<gene>
    <name evidence="2" type="ORF">V6N11_079789</name>
</gene>
<evidence type="ECO:0000256" key="1">
    <source>
        <dbReference type="SAM" id="MobiDB-lite"/>
    </source>
</evidence>
<dbReference type="PANTHER" id="PTHR35719:SF5">
    <property type="entry name" value="T6K12.7 PROTEIN"/>
    <property type="match status" value="1"/>
</dbReference>
<evidence type="ECO:0000313" key="3">
    <source>
        <dbReference type="Proteomes" id="UP001396334"/>
    </source>
</evidence>
<reference evidence="2 3" key="1">
    <citation type="journal article" date="2024" name="G3 (Bethesda)">
        <title>Genome assembly of Hibiscus sabdariffa L. provides insights into metabolisms of medicinal natural products.</title>
        <authorList>
            <person name="Kim T."/>
        </authorList>
    </citation>
    <scope>NUCLEOTIDE SEQUENCE [LARGE SCALE GENOMIC DNA]</scope>
    <source>
        <strain evidence="2">TK-2024</strain>
        <tissue evidence="2">Old leaves</tissue>
    </source>
</reference>
<dbReference type="EMBL" id="JBBPBN010000020">
    <property type="protein sequence ID" value="KAK9017310.1"/>
    <property type="molecule type" value="Genomic_DNA"/>
</dbReference>
<dbReference type="Proteomes" id="UP001396334">
    <property type="component" value="Unassembled WGS sequence"/>
</dbReference>
<feature type="compositionally biased region" description="Basic residues" evidence="1">
    <location>
        <begin position="160"/>
        <end position="170"/>
    </location>
</feature>
<name>A0ABR2RWG4_9ROSI</name>
<proteinExistence type="predicted"/>
<protein>
    <submittedName>
        <fullName evidence="2">Uncharacterized protein</fullName>
    </submittedName>
</protein>
<accession>A0ABR2RWG4</accession>
<dbReference type="PANTHER" id="PTHR35719">
    <property type="entry name" value="OS01G0680600 PROTEIN"/>
    <property type="match status" value="1"/>
</dbReference>
<feature type="compositionally biased region" description="Low complexity" evidence="1">
    <location>
        <begin position="171"/>
        <end position="182"/>
    </location>
</feature>
<comment type="caution">
    <text evidence="2">The sequence shown here is derived from an EMBL/GenBank/DDBJ whole genome shotgun (WGS) entry which is preliminary data.</text>
</comment>
<sequence length="319" mass="35396">MNLLNSMGTQLHHFLLLPSPPLNSLPLLNLNKSLPTNNILRCNSTGFPRTDGRSRFDPQCSNDDDDDFEFHFTGAAKQRTWWSDFDDYDDVWDLDEDDEFWVFKVFRAFGWMLPAIAISLLLGTGPNAFIMALAVPLGQSALSLVFDKVTGRTSKSWKSTPKRRAKKKQFTRAAANNTGTNKGNRETNKTGEEKTSYSSWLNSDGGLRDKGGQRVPKYGGWDQLDDQVDSQKRATSGKASGVPKQRKDGSCSDFSTARAIHANGMLPTKWQFGAETKETASSSVSGASHPSLLRNLNVSATDNLQFLGHLHPHRSLLIQ</sequence>
<feature type="region of interest" description="Disordered" evidence="1">
    <location>
        <begin position="154"/>
        <end position="252"/>
    </location>
</feature>
<keyword evidence="3" id="KW-1185">Reference proteome</keyword>
<organism evidence="2 3">
    <name type="scientific">Hibiscus sabdariffa</name>
    <name type="common">roselle</name>
    <dbReference type="NCBI Taxonomy" id="183260"/>
    <lineage>
        <taxon>Eukaryota</taxon>
        <taxon>Viridiplantae</taxon>
        <taxon>Streptophyta</taxon>
        <taxon>Embryophyta</taxon>
        <taxon>Tracheophyta</taxon>
        <taxon>Spermatophyta</taxon>
        <taxon>Magnoliopsida</taxon>
        <taxon>eudicotyledons</taxon>
        <taxon>Gunneridae</taxon>
        <taxon>Pentapetalae</taxon>
        <taxon>rosids</taxon>
        <taxon>malvids</taxon>
        <taxon>Malvales</taxon>
        <taxon>Malvaceae</taxon>
        <taxon>Malvoideae</taxon>
        <taxon>Hibiscus</taxon>
    </lineage>
</organism>
<evidence type="ECO:0000313" key="2">
    <source>
        <dbReference type="EMBL" id="KAK9017310.1"/>
    </source>
</evidence>
<feature type="compositionally biased region" description="Basic and acidic residues" evidence="1">
    <location>
        <begin position="183"/>
        <end position="195"/>
    </location>
</feature>